<evidence type="ECO:0000313" key="1">
    <source>
        <dbReference type="EMBL" id="PNX68833.1"/>
    </source>
</evidence>
<protein>
    <submittedName>
        <fullName evidence="1">Uncharacterized protein</fullName>
    </submittedName>
</protein>
<dbReference type="EMBL" id="ASHM01106601">
    <property type="protein sequence ID" value="PNX68833.1"/>
    <property type="molecule type" value="Genomic_DNA"/>
</dbReference>
<dbReference type="Proteomes" id="UP000236291">
    <property type="component" value="Unassembled WGS sequence"/>
</dbReference>
<accession>A0A2K3KRE4</accession>
<organism evidence="1 2">
    <name type="scientific">Trifolium pratense</name>
    <name type="common">Red clover</name>
    <dbReference type="NCBI Taxonomy" id="57577"/>
    <lineage>
        <taxon>Eukaryota</taxon>
        <taxon>Viridiplantae</taxon>
        <taxon>Streptophyta</taxon>
        <taxon>Embryophyta</taxon>
        <taxon>Tracheophyta</taxon>
        <taxon>Spermatophyta</taxon>
        <taxon>Magnoliopsida</taxon>
        <taxon>eudicotyledons</taxon>
        <taxon>Gunneridae</taxon>
        <taxon>Pentapetalae</taxon>
        <taxon>rosids</taxon>
        <taxon>fabids</taxon>
        <taxon>Fabales</taxon>
        <taxon>Fabaceae</taxon>
        <taxon>Papilionoideae</taxon>
        <taxon>50 kb inversion clade</taxon>
        <taxon>NPAAA clade</taxon>
        <taxon>Hologalegina</taxon>
        <taxon>IRL clade</taxon>
        <taxon>Trifolieae</taxon>
        <taxon>Trifolium</taxon>
    </lineage>
</organism>
<comment type="caution">
    <text evidence="1">The sequence shown here is derived from an EMBL/GenBank/DDBJ whole genome shotgun (WGS) entry which is preliminary data.</text>
</comment>
<name>A0A2K3KRE4_TRIPR</name>
<feature type="non-terminal residue" evidence="1">
    <location>
        <position position="46"/>
    </location>
</feature>
<evidence type="ECO:0000313" key="2">
    <source>
        <dbReference type="Proteomes" id="UP000236291"/>
    </source>
</evidence>
<gene>
    <name evidence="1" type="ORF">L195_g056383</name>
</gene>
<proteinExistence type="predicted"/>
<reference evidence="1 2" key="2">
    <citation type="journal article" date="2017" name="Front. Plant Sci.">
        <title>Gene Classification and Mining of Molecular Markers Useful in Red Clover (Trifolium pratense) Breeding.</title>
        <authorList>
            <person name="Istvanek J."/>
            <person name="Dluhosova J."/>
            <person name="Dluhos P."/>
            <person name="Patkova L."/>
            <person name="Nedelnik J."/>
            <person name="Repkova J."/>
        </authorList>
    </citation>
    <scope>NUCLEOTIDE SEQUENCE [LARGE SCALE GENOMIC DNA]</scope>
    <source>
        <strain evidence="2">cv. Tatra</strain>
        <tissue evidence="1">Young leaves</tissue>
    </source>
</reference>
<reference evidence="1 2" key="1">
    <citation type="journal article" date="2014" name="Am. J. Bot.">
        <title>Genome assembly and annotation for red clover (Trifolium pratense; Fabaceae).</title>
        <authorList>
            <person name="Istvanek J."/>
            <person name="Jaros M."/>
            <person name="Krenek A."/>
            <person name="Repkova J."/>
        </authorList>
    </citation>
    <scope>NUCLEOTIDE SEQUENCE [LARGE SCALE GENOMIC DNA]</scope>
    <source>
        <strain evidence="2">cv. Tatra</strain>
        <tissue evidence="1">Young leaves</tissue>
    </source>
</reference>
<sequence>AEFLEETDEKESPEIDEARNTIAEVEKILLDLQYLIHGEKGYETCD</sequence>
<feature type="non-terminal residue" evidence="1">
    <location>
        <position position="1"/>
    </location>
</feature>
<dbReference type="AlphaFoldDB" id="A0A2K3KRE4"/>